<protein>
    <submittedName>
        <fullName evidence="2">Suppressor of fused domain protein</fullName>
    </submittedName>
</protein>
<evidence type="ECO:0000259" key="1">
    <source>
        <dbReference type="Pfam" id="PF05076"/>
    </source>
</evidence>
<evidence type="ECO:0000313" key="2">
    <source>
        <dbReference type="EMBL" id="QWG02678.1"/>
    </source>
</evidence>
<gene>
    <name evidence="2" type="ORF">KMW28_03625</name>
</gene>
<organism evidence="2 3">
    <name type="scientific">Flammeovirga yaeyamensis</name>
    <dbReference type="NCBI Taxonomy" id="367791"/>
    <lineage>
        <taxon>Bacteria</taxon>
        <taxon>Pseudomonadati</taxon>
        <taxon>Bacteroidota</taxon>
        <taxon>Cytophagia</taxon>
        <taxon>Cytophagales</taxon>
        <taxon>Flammeovirgaceae</taxon>
        <taxon>Flammeovirga</taxon>
    </lineage>
</organism>
<dbReference type="RefSeq" id="WP_169666511.1">
    <property type="nucleotide sequence ID" value="NZ_CP076132.1"/>
</dbReference>
<dbReference type="EMBL" id="CP076132">
    <property type="protein sequence ID" value="QWG02678.1"/>
    <property type="molecule type" value="Genomic_DNA"/>
</dbReference>
<dbReference type="KEGG" id="fya:KMW28_03625"/>
<sequence>MNFLKKLITSYKDKFQKPEILLEEESPTCPITAIVEQDHRVVYFYLFASQNSNFGMKSCWVRNLVEAPDESEIGTMLNGKAPLMPKQFCKFPNGQKPLDAYDLKIIWTEEGDAAALKYQGEIVAIIPSWSGEGDFHGYARDVIGQSNLAWEIGTSNVFLERIEKAKEFWQSWGDDLNPFQIQQPQILKIYEETFGKQDTYYAIDGGEWPPKGLYLRKGTSKNVFATVGVSLVPMPTVEMYFEKSHELNRIELGLILNTSISESDLQETANYISGQSSLPWNNITFLGEGHTINFKPIQNSIFNAVILTNKLDVLPKPELEDYRSSKVNFLWMVPISEKERKFVMENDKSDIIHRLNKIGNEVFSLDREEVV</sequence>
<dbReference type="Proteomes" id="UP000678679">
    <property type="component" value="Chromosome 1"/>
</dbReference>
<dbReference type="Pfam" id="PF05076">
    <property type="entry name" value="SUFU"/>
    <property type="match status" value="1"/>
</dbReference>
<name>A0AAX1NAC9_9BACT</name>
<dbReference type="InterPro" id="IPR020941">
    <property type="entry name" value="SUFU-like_domain"/>
</dbReference>
<dbReference type="AlphaFoldDB" id="A0AAX1NAC9"/>
<proteinExistence type="predicted"/>
<feature type="domain" description="Suppressor of fused-like" evidence="1">
    <location>
        <begin position="222"/>
        <end position="368"/>
    </location>
</feature>
<evidence type="ECO:0000313" key="3">
    <source>
        <dbReference type="Proteomes" id="UP000678679"/>
    </source>
</evidence>
<reference evidence="2 3" key="1">
    <citation type="submission" date="2021-05" db="EMBL/GenBank/DDBJ databases">
        <title>Comparative genomic studies on the polysaccharide-degrading batcterial strains of the Flammeovirga genus.</title>
        <authorList>
            <person name="Zewei F."/>
            <person name="Zheng Z."/>
            <person name="Yu L."/>
            <person name="Ruyue G."/>
            <person name="Yanhong M."/>
            <person name="Yuanyuan C."/>
            <person name="Jingyan G."/>
            <person name="Wenjun H."/>
        </authorList>
    </citation>
    <scope>NUCLEOTIDE SEQUENCE [LARGE SCALE GENOMIC DNA]</scope>
    <source>
        <strain evidence="2 3">NBRC:100898</strain>
    </source>
</reference>
<accession>A0AAX1NAC9</accession>
<keyword evidence="3" id="KW-1185">Reference proteome</keyword>